<keyword evidence="1" id="KW-0472">Membrane</keyword>
<organism evidence="3 4">
    <name type="scientific">Endosaccharibacter trunci</name>
    <dbReference type="NCBI Taxonomy" id="2812733"/>
    <lineage>
        <taxon>Bacteria</taxon>
        <taxon>Pseudomonadati</taxon>
        <taxon>Pseudomonadota</taxon>
        <taxon>Alphaproteobacteria</taxon>
        <taxon>Acetobacterales</taxon>
        <taxon>Acetobacteraceae</taxon>
        <taxon>Endosaccharibacter</taxon>
    </lineage>
</organism>
<dbReference type="Proteomes" id="UP001524587">
    <property type="component" value="Unassembled WGS sequence"/>
</dbReference>
<dbReference type="PANTHER" id="PTHR22617">
    <property type="entry name" value="CHEMOTAXIS SENSOR HISTIDINE KINASE-RELATED"/>
    <property type="match status" value="1"/>
</dbReference>
<dbReference type="SMART" id="SM00260">
    <property type="entry name" value="CheW"/>
    <property type="match status" value="1"/>
</dbReference>
<keyword evidence="1" id="KW-1133">Transmembrane helix</keyword>
<evidence type="ECO:0000313" key="3">
    <source>
        <dbReference type="EMBL" id="MCQ8277834.1"/>
    </source>
</evidence>
<keyword evidence="1" id="KW-0812">Transmembrane</keyword>
<gene>
    <name evidence="3" type="ORF">NFI95_05170</name>
</gene>
<proteinExistence type="predicted"/>
<keyword evidence="4" id="KW-1185">Reference proteome</keyword>
<sequence length="161" mass="17200">MSATLQTQSSQAVGPVFDRGEEIGFVTLMLAGMLCGVPVLAVREVVTNSKIVRVPLAPAEIAGNINLRGRIVTAIDTRSRLGLDQAPAAAERVALVAEANGALYALLIDQVLEVLSLPADQIEELPVNFGAAWRTYSKGVHRLADRLMIVLDLQALLSFQP</sequence>
<evidence type="ECO:0000313" key="4">
    <source>
        <dbReference type="Proteomes" id="UP001524587"/>
    </source>
</evidence>
<dbReference type="InterPro" id="IPR039315">
    <property type="entry name" value="CheW"/>
</dbReference>
<protein>
    <submittedName>
        <fullName evidence="3">Chemotaxis protein CheW</fullName>
    </submittedName>
</protein>
<evidence type="ECO:0000256" key="1">
    <source>
        <dbReference type="SAM" id="Phobius"/>
    </source>
</evidence>
<dbReference type="SUPFAM" id="SSF50341">
    <property type="entry name" value="CheW-like"/>
    <property type="match status" value="1"/>
</dbReference>
<name>A0ABT1W4N9_9PROT</name>
<dbReference type="RefSeq" id="WP_422863295.1">
    <property type="nucleotide sequence ID" value="NZ_JAMSKV010000003.1"/>
</dbReference>
<dbReference type="InterPro" id="IPR002545">
    <property type="entry name" value="CheW-lke_dom"/>
</dbReference>
<dbReference type="Pfam" id="PF01584">
    <property type="entry name" value="CheW"/>
    <property type="match status" value="1"/>
</dbReference>
<reference evidence="3 4" key="1">
    <citation type="submission" date="2022-06" db="EMBL/GenBank/DDBJ databases">
        <title>Endosaccharibacter gen. nov., sp. nov., endophytic bacteria isolated from sugarcane.</title>
        <authorList>
            <person name="Pitiwittayakul N."/>
            <person name="Yukphan P."/>
            <person name="Charoenyingcharoen P."/>
            <person name="Tanasupawat S."/>
        </authorList>
    </citation>
    <scope>NUCLEOTIDE SEQUENCE [LARGE SCALE GENOMIC DNA]</scope>
    <source>
        <strain evidence="3 4">KSS8</strain>
    </source>
</reference>
<feature type="domain" description="CheW-like" evidence="2">
    <location>
        <begin position="22"/>
        <end position="161"/>
    </location>
</feature>
<feature type="transmembrane region" description="Helical" evidence="1">
    <location>
        <begin position="23"/>
        <end position="42"/>
    </location>
</feature>
<dbReference type="Gene3D" id="2.30.30.40">
    <property type="entry name" value="SH3 Domains"/>
    <property type="match status" value="1"/>
</dbReference>
<dbReference type="Gene3D" id="2.40.50.180">
    <property type="entry name" value="CheA-289, Domain 4"/>
    <property type="match status" value="1"/>
</dbReference>
<comment type="caution">
    <text evidence="3">The sequence shown here is derived from an EMBL/GenBank/DDBJ whole genome shotgun (WGS) entry which is preliminary data.</text>
</comment>
<dbReference type="EMBL" id="JAMSKV010000003">
    <property type="protein sequence ID" value="MCQ8277834.1"/>
    <property type="molecule type" value="Genomic_DNA"/>
</dbReference>
<dbReference type="PROSITE" id="PS50851">
    <property type="entry name" value="CHEW"/>
    <property type="match status" value="1"/>
</dbReference>
<dbReference type="PANTHER" id="PTHR22617:SF23">
    <property type="entry name" value="CHEMOTAXIS PROTEIN CHEW"/>
    <property type="match status" value="1"/>
</dbReference>
<dbReference type="InterPro" id="IPR036061">
    <property type="entry name" value="CheW-like_dom_sf"/>
</dbReference>
<accession>A0ABT1W4N9</accession>
<evidence type="ECO:0000259" key="2">
    <source>
        <dbReference type="PROSITE" id="PS50851"/>
    </source>
</evidence>